<evidence type="ECO:0000313" key="2">
    <source>
        <dbReference type="EMBL" id="KAJ8880018.1"/>
    </source>
</evidence>
<keyword evidence="3" id="KW-1185">Reference proteome</keyword>
<evidence type="ECO:0000313" key="3">
    <source>
        <dbReference type="Proteomes" id="UP001159363"/>
    </source>
</evidence>
<name>A0ABQ9H6X5_9NEOP</name>
<proteinExistence type="predicted"/>
<evidence type="ECO:0000256" key="1">
    <source>
        <dbReference type="SAM" id="MobiDB-lite"/>
    </source>
</evidence>
<gene>
    <name evidence="2" type="ORF">PR048_020640</name>
</gene>
<sequence>MEAGNYSSQFHIVEGGVNVCFVLAFNLVPLLPPNCGVEGVRWRLETKAVSFILGREGRFAVVRLTLVNIPTTCDLSGPLSLLKLDLSGEPLGARHGRSVEARLSGHHDRSIVQEISYQDRHEPPNPNETATEEQQTIAKYPARFTGDVMVPSARMYGPISLQCGSPRQTFTDTWLGRFTGDVMVPSARMYGPISLPCGSPRQTFTDTSPGRFTGDVMVPSVRMYGPISLPCGSPRQTFTDTSPGRFTGYTCARRVWRPAGERAINKGQGGVLLGKKRESSDGDKPEADSRRRLTTAGHTHLHILLVRCPDDKRRRSQFYVGLYRASCLISSAPFTGPVEGVSETVFLKVLSQSRSCHGSMFEGVIKQAIQLRPDHFITACRQSHTTRLPSRRSWFDYRRSRSPDFHVWESCRMMPLVGEFSRGSPVALAFPRSSTLTSLPPHRLSRPRAHLSCLSPPLTIFPSFSLCAYPVCTGIAVVLMTESIAPHKGEQIVAHGNRAGRLRWSAGFPCILLLAPCPPRFTLVGSRNLVMSCTNLPTPCLWQNSLPAVVYFSHGCRCATSHDKPNNDVFRFLRSKAGLHHPVNVLACWQSGVCLQTPRPKSHIDVLTIFHILQHHGERNTCFEPSFGINGNTVAIFDSPACHLGYRQLIRRYAHIPRLVHLATAEKVGDAIEQVNNSIAHYFRRCWIGPILCRQSPPDSHERLARKNADILVLNCYPNPQC</sequence>
<feature type="region of interest" description="Disordered" evidence="1">
    <location>
        <begin position="267"/>
        <end position="293"/>
    </location>
</feature>
<protein>
    <submittedName>
        <fullName evidence="2">Uncharacterized protein</fullName>
    </submittedName>
</protein>
<comment type="caution">
    <text evidence="2">The sequence shown here is derived from an EMBL/GenBank/DDBJ whole genome shotgun (WGS) entry which is preliminary data.</text>
</comment>
<accession>A0ABQ9H6X5</accession>
<reference evidence="2 3" key="1">
    <citation type="submission" date="2023-02" db="EMBL/GenBank/DDBJ databases">
        <title>LHISI_Scaffold_Assembly.</title>
        <authorList>
            <person name="Stuart O.P."/>
            <person name="Cleave R."/>
            <person name="Magrath M.J.L."/>
            <person name="Mikheyev A.S."/>
        </authorList>
    </citation>
    <scope>NUCLEOTIDE SEQUENCE [LARGE SCALE GENOMIC DNA]</scope>
    <source>
        <strain evidence="2">Daus_M_001</strain>
        <tissue evidence="2">Leg muscle</tissue>
    </source>
</reference>
<dbReference type="EMBL" id="JARBHB010000007">
    <property type="protein sequence ID" value="KAJ8880018.1"/>
    <property type="molecule type" value="Genomic_DNA"/>
</dbReference>
<feature type="compositionally biased region" description="Basic and acidic residues" evidence="1">
    <location>
        <begin position="275"/>
        <end position="291"/>
    </location>
</feature>
<dbReference type="Proteomes" id="UP001159363">
    <property type="component" value="Chromosome 6"/>
</dbReference>
<organism evidence="2 3">
    <name type="scientific">Dryococelus australis</name>
    <dbReference type="NCBI Taxonomy" id="614101"/>
    <lineage>
        <taxon>Eukaryota</taxon>
        <taxon>Metazoa</taxon>
        <taxon>Ecdysozoa</taxon>
        <taxon>Arthropoda</taxon>
        <taxon>Hexapoda</taxon>
        <taxon>Insecta</taxon>
        <taxon>Pterygota</taxon>
        <taxon>Neoptera</taxon>
        <taxon>Polyneoptera</taxon>
        <taxon>Phasmatodea</taxon>
        <taxon>Verophasmatodea</taxon>
        <taxon>Anareolatae</taxon>
        <taxon>Phasmatidae</taxon>
        <taxon>Eurycanthinae</taxon>
        <taxon>Dryococelus</taxon>
    </lineage>
</organism>